<name>A0A848GLZ0_9BACT</name>
<dbReference type="PROSITE" id="PS51257">
    <property type="entry name" value="PROKAR_LIPOPROTEIN"/>
    <property type="match status" value="1"/>
</dbReference>
<dbReference type="AlphaFoldDB" id="A0A848GLZ0"/>
<comment type="caution">
    <text evidence="1">The sequence shown here is derived from an EMBL/GenBank/DDBJ whole genome shotgun (WGS) entry which is preliminary data.</text>
</comment>
<accession>A0A848GLZ0</accession>
<evidence type="ECO:0000313" key="1">
    <source>
        <dbReference type="EMBL" id="NML37710.1"/>
    </source>
</evidence>
<proteinExistence type="predicted"/>
<organism evidence="1 2">
    <name type="scientific">Chitinophaga fulva</name>
    <dbReference type="NCBI Taxonomy" id="2728842"/>
    <lineage>
        <taxon>Bacteria</taxon>
        <taxon>Pseudomonadati</taxon>
        <taxon>Bacteroidota</taxon>
        <taxon>Chitinophagia</taxon>
        <taxon>Chitinophagales</taxon>
        <taxon>Chitinophagaceae</taxon>
        <taxon>Chitinophaga</taxon>
    </lineage>
</organism>
<evidence type="ECO:0000313" key="2">
    <source>
        <dbReference type="Proteomes" id="UP000583266"/>
    </source>
</evidence>
<dbReference type="Proteomes" id="UP000583266">
    <property type="component" value="Unassembled WGS sequence"/>
</dbReference>
<keyword evidence="2" id="KW-1185">Reference proteome</keyword>
<dbReference type="RefSeq" id="WP_169224756.1">
    <property type="nucleotide sequence ID" value="NZ_JABBGC010000001.1"/>
</dbReference>
<sequence>MKISQQLAALIVSLSLFSCTKSQEELYPEHKIIDININGYIAADSLQLKLGNRVVEATEDGSSHYFQGKVSTKQVSNGPTTFSVFDSKGVQLLERKIDGAALSNTVKFYYDGTSLIDKLPEIPKPTPGNVGILVNFPERTFSKIPVKDIAIEVYIAKRGQPTIRKVYPLNEEGNAYADLTVPATYTSMTLKVVKAASPSELYLDNSKTSIVLMNVPKPDKGALMLIKEYADGGNFMGIQGIELTQYLN</sequence>
<reference evidence="1 2" key="1">
    <citation type="submission" date="2020-04" db="EMBL/GenBank/DDBJ databases">
        <title>Chitinophaga sp. G-6-1-13 sp. nov., isolated from soil.</title>
        <authorList>
            <person name="Dahal R.H."/>
            <person name="Chaudhary D.K."/>
        </authorList>
    </citation>
    <scope>NUCLEOTIDE SEQUENCE [LARGE SCALE GENOMIC DNA]</scope>
    <source>
        <strain evidence="1 2">G-6-1-13</strain>
    </source>
</reference>
<protein>
    <submittedName>
        <fullName evidence="1">Uncharacterized protein</fullName>
    </submittedName>
</protein>
<dbReference type="EMBL" id="JABBGC010000001">
    <property type="protein sequence ID" value="NML37710.1"/>
    <property type="molecule type" value="Genomic_DNA"/>
</dbReference>
<gene>
    <name evidence="1" type="ORF">HHL17_10945</name>
</gene>